<accession>A0A1L7D202</accession>
<name>A0A1L7D202_9CORY</name>
<keyword evidence="1" id="KW-0808">Transferase</keyword>
<keyword evidence="4" id="KW-1185">Reference proteome</keyword>
<reference evidence="3 4" key="1">
    <citation type="submission" date="2014-08" db="EMBL/GenBank/DDBJ databases">
        <title>Complete genome sequence of Corynebacterium phocae M408/89/1(T)(=DSM 44612(T)), isolated from the common seal (Phoca vitulina).</title>
        <authorList>
            <person name="Ruckert C."/>
            <person name="Albersmeier A."/>
            <person name="Winkler A."/>
            <person name="Kalinowski J."/>
        </authorList>
    </citation>
    <scope>NUCLEOTIDE SEQUENCE [LARGE SCALE GENOMIC DNA]</scope>
    <source>
        <strain evidence="3 4">M408/89/1</strain>
    </source>
</reference>
<dbReference type="RefSeq" id="WP_075733309.1">
    <property type="nucleotide sequence ID" value="NZ_CP009249.1"/>
</dbReference>
<dbReference type="KEGG" id="cpho:CPHO_03660"/>
<organism evidence="3 4">
    <name type="scientific">Corynebacterium phocae</name>
    <dbReference type="NCBI Taxonomy" id="161895"/>
    <lineage>
        <taxon>Bacteria</taxon>
        <taxon>Bacillati</taxon>
        <taxon>Actinomycetota</taxon>
        <taxon>Actinomycetes</taxon>
        <taxon>Mycobacteriales</taxon>
        <taxon>Corynebacteriaceae</taxon>
        <taxon>Corynebacterium</taxon>
    </lineage>
</organism>
<dbReference type="SUPFAM" id="SSF53756">
    <property type="entry name" value="UDP-Glycosyltransferase/glycogen phosphorylase"/>
    <property type="match status" value="1"/>
</dbReference>
<dbReference type="OrthoDB" id="509705at2"/>
<feature type="domain" description="Glycosyl transferase family 1" evidence="2">
    <location>
        <begin position="181"/>
        <end position="318"/>
    </location>
</feature>
<dbReference type="Gene3D" id="3.40.50.2000">
    <property type="entry name" value="Glycogen Phosphorylase B"/>
    <property type="match status" value="1"/>
</dbReference>
<evidence type="ECO:0000256" key="1">
    <source>
        <dbReference type="ARBA" id="ARBA00022679"/>
    </source>
</evidence>
<dbReference type="GO" id="GO:0016757">
    <property type="term" value="F:glycosyltransferase activity"/>
    <property type="evidence" value="ECO:0007669"/>
    <property type="project" value="InterPro"/>
</dbReference>
<dbReference type="AlphaFoldDB" id="A0A1L7D202"/>
<evidence type="ECO:0000313" key="4">
    <source>
        <dbReference type="Proteomes" id="UP000185491"/>
    </source>
</evidence>
<dbReference type="EMBL" id="CP009249">
    <property type="protein sequence ID" value="APT92134.1"/>
    <property type="molecule type" value="Genomic_DNA"/>
</dbReference>
<proteinExistence type="predicted"/>
<evidence type="ECO:0000259" key="2">
    <source>
        <dbReference type="Pfam" id="PF00534"/>
    </source>
</evidence>
<evidence type="ECO:0000313" key="3">
    <source>
        <dbReference type="EMBL" id="APT92134.1"/>
    </source>
</evidence>
<dbReference type="STRING" id="161895.CPHO_03660"/>
<sequence length="325" mass="36325">MKRKLIVYPNCSKGGVTTVIRNRAAAEPNKQYVAVFHNDRGGRFAFDDLPNVQVRIIPPEKIESYLKGLISSYYFDEISILHLPRLANALIGVGRGKLTVEFHTSALGWIMSELEQLNVDEISEFVVPSPQMYQLLQESVEPRIVEKLVVRPNQLNNQIFASSGPADRLSAILGDGNKVPLVWIGRLEWLKGDVDFLRVAALLPENYVAVMMISLENDAAKIERLLNEVNALGLQDRFYFLMDLPQTEVAAILRAVRDAGGWFISTSYIESFGYAVFEALSTGLRVAGYRPKVPVWDHLSPEDGAFFGELGDIEELAKVVRLNSS</sequence>
<protein>
    <recommendedName>
        <fullName evidence="2">Glycosyl transferase family 1 domain-containing protein</fullName>
    </recommendedName>
</protein>
<gene>
    <name evidence="3" type="ORF">CPHO_03660</name>
</gene>
<dbReference type="Proteomes" id="UP000185491">
    <property type="component" value="Chromosome"/>
</dbReference>
<dbReference type="Pfam" id="PF00534">
    <property type="entry name" value="Glycos_transf_1"/>
    <property type="match status" value="1"/>
</dbReference>
<dbReference type="InterPro" id="IPR001296">
    <property type="entry name" value="Glyco_trans_1"/>
</dbReference>